<evidence type="ECO:0000256" key="1">
    <source>
        <dbReference type="SAM" id="Phobius"/>
    </source>
</evidence>
<sequence length="178" mass="19386">FFGDFAFLGVLGFAAALGFAAGFVALGLVAFLGDAAFFSFFGAAFFLGEAAFFGFAAFFGAAGFLGFFSAVALALSARRKDPDAPVPLACFNTPDSTARFRASFRWVLTTLESLPTSKLAMMYLWMAWRDDPPRSFSAATAFCTMSVYLGCWPASSPSWHRQTCGPWPLGWLEPWRLR</sequence>
<keyword evidence="1" id="KW-1133">Transmembrane helix</keyword>
<keyword evidence="1" id="KW-0812">Transmembrane</keyword>
<proteinExistence type="predicted"/>
<dbReference type="AlphaFoldDB" id="A0A1D2AJA8"/>
<feature type="non-terminal residue" evidence="2">
    <location>
        <position position="1"/>
    </location>
</feature>
<keyword evidence="1" id="KW-0472">Membrane</keyword>
<feature type="non-terminal residue" evidence="2">
    <location>
        <position position="178"/>
    </location>
</feature>
<accession>A0A1D2AJA8</accession>
<feature type="transmembrane region" description="Helical" evidence="1">
    <location>
        <begin position="7"/>
        <end position="32"/>
    </location>
</feature>
<reference evidence="2" key="1">
    <citation type="submission" date="2016-07" db="EMBL/GenBank/DDBJ databases">
        <title>Salivary Glands transcriptome analysis on engorged females of Ornithodoros brasiliensis (Acari:Argasidae).</title>
        <authorList>
            <person name="Simons S.M."/>
            <person name="Carvalho E."/>
            <person name="Junqueira-de-Azevedo I."/>
            <person name="Ho P.L."/>
            <person name="Giovanni D."/>
            <person name="Mendonca R."/>
            <person name="Onofrio V."/>
            <person name="Landulfo G."/>
            <person name="Ramirez D."/>
            <person name="Barros-Battesti D."/>
        </authorList>
    </citation>
    <scope>NUCLEOTIDE SEQUENCE</scope>
    <source>
        <strain evidence="2">Female</strain>
        <tissue evidence="2">Salivary gland</tissue>
    </source>
</reference>
<feature type="transmembrane region" description="Helical" evidence="1">
    <location>
        <begin position="52"/>
        <end position="75"/>
    </location>
</feature>
<dbReference type="EMBL" id="GETE01000149">
    <property type="protein sequence ID" value="JAT79238.1"/>
    <property type="molecule type" value="Transcribed_RNA"/>
</dbReference>
<evidence type="ECO:0000313" key="2">
    <source>
        <dbReference type="EMBL" id="JAT79238.1"/>
    </source>
</evidence>
<protein>
    <submittedName>
        <fullName evidence="2">Histone h1</fullName>
    </submittedName>
</protein>
<name>A0A1D2AJA8_ORNBR</name>
<organism evidence="2">
    <name type="scientific">Ornithodoros brasiliensis</name>
    <name type="common">Mouro tick</name>
    <dbReference type="NCBI Taxonomy" id="888526"/>
    <lineage>
        <taxon>Eukaryota</taxon>
        <taxon>Metazoa</taxon>
        <taxon>Ecdysozoa</taxon>
        <taxon>Arthropoda</taxon>
        <taxon>Chelicerata</taxon>
        <taxon>Arachnida</taxon>
        <taxon>Acari</taxon>
        <taxon>Parasitiformes</taxon>
        <taxon>Ixodida</taxon>
        <taxon>Ixodoidea</taxon>
        <taxon>Argasidae</taxon>
        <taxon>Ornithodorinae</taxon>
        <taxon>Ornithodoros</taxon>
    </lineage>
</organism>